<protein>
    <submittedName>
        <fullName evidence="1">Uncharacterized protein</fullName>
    </submittedName>
</protein>
<sequence length="163" mass="18340">MHRDLPNAEKAQNMIDAVSIKIIRHFTESIFPPGVALLFYRKPIVSGKSPILPEEGKIIRRRTGLRIHIEKITRCPGIYAVAIDSDRDIALQGNPFLMSILLNFAQLLVEQILYKSIKIGNSFCIGILLDELLQFFLIVNGKLSPIGKSCRPRFIPQIAICCI</sequence>
<name>A0A645ASX3_9ZZZZ</name>
<reference evidence="1" key="1">
    <citation type="submission" date="2019-08" db="EMBL/GenBank/DDBJ databases">
        <authorList>
            <person name="Kucharzyk K."/>
            <person name="Murdoch R.W."/>
            <person name="Higgins S."/>
            <person name="Loffler F."/>
        </authorList>
    </citation>
    <scope>NUCLEOTIDE SEQUENCE</scope>
</reference>
<comment type="caution">
    <text evidence="1">The sequence shown here is derived from an EMBL/GenBank/DDBJ whole genome shotgun (WGS) entry which is preliminary data.</text>
</comment>
<proteinExistence type="predicted"/>
<accession>A0A645ASX3</accession>
<gene>
    <name evidence="1" type="ORF">SDC9_99434</name>
</gene>
<evidence type="ECO:0000313" key="1">
    <source>
        <dbReference type="EMBL" id="MPM52674.1"/>
    </source>
</evidence>
<organism evidence="1">
    <name type="scientific">bioreactor metagenome</name>
    <dbReference type="NCBI Taxonomy" id="1076179"/>
    <lineage>
        <taxon>unclassified sequences</taxon>
        <taxon>metagenomes</taxon>
        <taxon>ecological metagenomes</taxon>
    </lineage>
</organism>
<dbReference type="EMBL" id="VSSQ01013973">
    <property type="protein sequence ID" value="MPM52674.1"/>
    <property type="molecule type" value="Genomic_DNA"/>
</dbReference>
<dbReference type="AlphaFoldDB" id="A0A645ASX3"/>